<dbReference type="AlphaFoldDB" id="A0A943T9S0"/>
<evidence type="ECO:0000313" key="4">
    <source>
        <dbReference type="Proteomes" id="UP000739069"/>
    </source>
</evidence>
<gene>
    <name evidence="3" type="ORF">KH265_05370</name>
</gene>
<evidence type="ECO:0000256" key="1">
    <source>
        <dbReference type="SAM" id="MobiDB-lite"/>
    </source>
</evidence>
<dbReference type="RefSeq" id="WP_303952787.1">
    <property type="nucleotide sequence ID" value="NZ_JAGZXI010000007.1"/>
</dbReference>
<evidence type="ECO:0000256" key="2">
    <source>
        <dbReference type="SAM" id="Phobius"/>
    </source>
</evidence>
<evidence type="ECO:0000313" key="3">
    <source>
        <dbReference type="EMBL" id="MBS6635071.1"/>
    </source>
</evidence>
<accession>A0A943T9S0</accession>
<proteinExistence type="predicted"/>
<protein>
    <submittedName>
        <fullName evidence="3">Dehydrogenase</fullName>
    </submittedName>
</protein>
<feature type="transmembrane region" description="Helical" evidence="2">
    <location>
        <begin position="63"/>
        <end position="85"/>
    </location>
</feature>
<keyword evidence="2" id="KW-0812">Transmembrane</keyword>
<keyword evidence="2" id="KW-1133">Transmembrane helix</keyword>
<sequence length="377" mass="39443">MRSPDHHNATRNLDEEETSLLQPTRVMHASGYPSTPSGLPSPAPQPAAAPPAHAPAAAGLRTVLALLLSLLAVLCALGATGGAWVKANIASEIGFSEISANLARNQQLATRIADGAVEDLMKSEAMTTFLDGTRASGLYSILVKPTENGIRSTLNRAAGELSKTDEYRSLWRDIAEETRRYNLSHDGPAVIVLTPFYRALDEKVGSFGSFDPDLTRIGPETLNIDRVRDGAAQGSATQDSDWVVHSAIKRVAAIGQATGTLIVLAAILLFVAVLIAPRRRVLVPVASALLYALACWGAASWLGAQTPASLGVTSRSAAGTALIDGAWNVTQPSVTSHLGAAASYGLAATVILLLVGILMRLVHLGRTAASDATVITH</sequence>
<comment type="caution">
    <text evidence="3">The sequence shown here is derived from an EMBL/GenBank/DDBJ whole genome shotgun (WGS) entry which is preliminary data.</text>
</comment>
<feature type="region of interest" description="Disordered" evidence="1">
    <location>
        <begin position="1"/>
        <end position="53"/>
    </location>
</feature>
<dbReference type="EMBL" id="JAGZXI010000007">
    <property type="protein sequence ID" value="MBS6635071.1"/>
    <property type="molecule type" value="Genomic_DNA"/>
</dbReference>
<organism evidence="3 4">
    <name type="scientific">Rothia mucilaginosa</name>
    <dbReference type="NCBI Taxonomy" id="43675"/>
    <lineage>
        <taxon>Bacteria</taxon>
        <taxon>Bacillati</taxon>
        <taxon>Actinomycetota</taxon>
        <taxon>Actinomycetes</taxon>
        <taxon>Micrococcales</taxon>
        <taxon>Micrococcaceae</taxon>
        <taxon>Rothia</taxon>
    </lineage>
</organism>
<keyword evidence="2" id="KW-0472">Membrane</keyword>
<feature type="transmembrane region" description="Helical" evidence="2">
    <location>
        <begin position="253"/>
        <end position="275"/>
    </location>
</feature>
<feature type="transmembrane region" description="Helical" evidence="2">
    <location>
        <begin position="341"/>
        <end position="362"/>
    </location>
</feature>
<dbReference type="Proteomes" id="UP000739069">
    <property type="component" value="Unassembled WGS sequence"/>
</dbReference>
<feature type="transmembrane region" description="Helical" evidence="2">
    <location>
        <begin position="282"/>
        <end position="304"/>
    </location>
</feature>
<reference evidence="3" key="1">
    <citation type="submission" date="2021-02" db="EMBL/GenBank/DDBJ databases">
        <title>Infant gut strain persistence is associated with maternal origin, phylogeny, and functional potential including surface adhesion and iron acquisition.</title>
        <authorList>
            <person name="Lou Y.C."/>
        </authorList>
    </citation>
    <scope>NUCLEOTIDE SEQUENCE</scope>
    <source>
        <strain evidence="3">L1_008_092G1_dasL1_008_092G1_concoct_16</strain>
    </source>
</reference>
<feature type="compositionally biased region" description="Pro residues" evidence="1">
    <location>
        <begin position="39"/>
        <end position="53"/>
    </location>
</feature>
<name>A0A943T9S0_9MICC</name>